<keyword evidence="4" id="KW-1185">Reference proteome</keyword>
<evidence type="ECO:0000313" key="3">
    <source>
        <dbReference type="EMBL" id="KIR39375.1"/>
    </source>
</evidence>
<keyword evidence="3" id="KW-0012">Acyltransferase</keyword>
<sequence length="438" mass="49813">MAQKPLYTIPINDRPPHGPWASKIFFPIIFTLAQLGINSAQFLFVPLLLVPFVGKRLFSHAIGWTKDGYGRLLIAITVLFGPTQFAITTDTPPSHGQSLVERDVNGQVVKINLPDRLVIMANHQAYLDWIYIWILACYAGHSPGLIILLKASLKNIPVVGWGMRFFNFIFLRRSWAADRSNLTLALRQLGKEAQSGQENSETSRLLPLRKRSPLWLLIFPEGTIGSDEERVKSIKYAKREGIDDFATLLHPRSTGLLFCLRTLLPQIPDLNLLDITIGYPGVPFGKYAQNWYGLFSVFLKSVPPPTVYLHLHIYSHLGEPECKIPSLVPTQSPRISGLSADWGLANAEEARAFELWLRNVWTAKERRMEQFYESQRFAHPHEIVPIQQMYVGYFVNARINVDRLYCRKWYHWISAVGGGGLGTVVLLAFCIWFALCRR</sequence>
<feature type="transmembrane region" description="Helical" evidence="1">
    <location>
        <begin position="130"/>
        <end position="149"/>
    </location>
</feature>
<dbReference type="Pfam" id="PF01553">
    <property type="entry name" value="Acyltransferase"/>
    <property type="match status" value="1"/>
</dbReference>
<keyword evidence="1" id="KW-0472">Membrane</keyword>
<dbReference type="SMART" id="SM00563">
    <property type="entry name" value="PlsC"/>
    <property type="match status" value="1"/>
</dbReference>
<dbReference type="EMBL" id="KN847907">
    <property type="protein sequence ID" value="KIR39375.1"/>
    <property type="molecule type" value="Genomic_DNA"/>
</dbReference>
<organism evidence="3 4">
    <name type="scientific">Cryptococcus deuterogattii Ram5</name>
    <dbReference type="NCBI Taxonomy" id="1296110"/>
    <lineage>
        <taxon>Eukaryota</taxon>
        <taxon>Fungi</taxon>
        <taxon>Dikarya</taxon>
        <taxon>Basidiomycota</taxon>
        <taxon>Agaricomycotina</taxon>
        <taxon>Tremellomycetes</taxon>
        <taxon>Tremellales</taxon>
        <taxon>Cryptococcaceae</taxon>
        <taxon>Cryptococcus</taxon>
        <taxon>Cryptococcus gattii species complex</taxon>
    </lineage>
</organism>
<dbReference type="GO" id="GO:0016746">
    <property type="term" value="F:acyltransferase activity"/>
    <property type="evidence" value="ECO:0007669"/>
    <property type="project" value="UniProtKB-KW"/>
</dbReference>
<dbReference type="OrthoDB" id="189226at2759"/>
<evidence type="ECO:0000256" key="1">
    <source>
        <dbReference type="SAM" id="Phobius"/>
    </source>
</evidence>
<feature type="domain" description="Phospholipid/glycerol acyltransferase" evidence="2">
    <location>
        <begin position="117"/>
        <end position="257"/>
    </location>
</feature>
<dbReference type="PANTHER" id="PTHR10983">
    <property type="entry name" value="1-ACYLGLYCEROL-3-PHOSPHATE ACYLTRANSFERASE-RELATED"/>
    <property type="match status" value="1"/>
</dbReference>
<gene>
    <name evidence="3" type="ORF">I313_04977</name>
</gene>
<dbReference type="GO" id="GO:0036149">
    <property type="term" value="P:phosphatidylinositol acyl-chain remodeling"/>
    <property type="evidence" value="ECO:0007669"/>
    <property type="project" value="TreeGrafter"/>
</dbReference>
<feature type="transmembrane region" description="Helical" evidence="1">
    <location>
        <begin position="69"/>
        <end position="87"/>
    </location>
</feature>
<feature type="transmembrane region" description="Helical" evidence="1">
    <location>
        <begin position="24"/>
        <end position="49"/>
    </location>
</feature>
<accession>A0A0D0V364</accession>
<dbReference type="HOGENOM" id="CLU_041844_3_1_1"/>
<protein>
    <submittedName>
        <fullName evidence="3">Acyltransferase</fullName>
    </submittedName>
</protein>
<dbReference type="Proteomes" id="UP000053392">
    <property type="component" value="Unassembled WGS sequence"/>
</dbReference>
<dbReference type="InterPro" id="IPR002123">
    <property type="entry name" value="Plipid/glycerol_acylTrfase"/>
</dbReference>
<proteinExistence type="predicted"/>
<dbReference type="GO" id="GO:0005783">
    <property type="term" value="C:endoplasmic reticulum"/>
    <property type="evidence" value="ECO:0007669"/>
    <property type="project" value="TreeGrafter"/>
</dbReference>
<evidence type="ECO:0000259" key="2">
    <source>
        <dbReference type="SMART" id="SM00563"/>
    </source>
</evidence>
<feature type="transmembrane region" description="Helical" evidence="1">
    <location>
        <begin position="409"/>
        <end position="435"/>
    </location>
</feature>
<evidence type="ECO:0000313" key="4">
    <source>
        <dbReference type="Proteomes" id="UP000053392"/>
    </source>
</evidence>
<dbReference type="PANTHER" id="PTHR10983:SF16">
    <property type="entry name" value="LYSOCARDIOLIPIN ACYLTRANSFERASE 1"/>
    <property type="match status" value="1"/>
</dbReference>
<reference evidence="3 4" key="1">
    <citation type="submission" date="2015-01" db="EMBL/GenBank/DDBJ databases">
        <title>The Genome Sequence of Cryptococcus gattii Ram5.</title>
        <authorList>
            <consortium name="The Broad Institute Genomics Platform"/>
            <person name="Cuomo C."/>
            <person name="Litvintseva A."/>
            <person name="Chen Y."/>
            <person name="Heitman J."/>
            <person name="Sun S."/>
            <person name="Springer D."/>
            <person name="Dromer F."/>
            <person name="Young S."/>
            <person name="Zeng Q."/>
            <person name="Gargeya S."/>
            <person name="Abouelleil A."/>
            <person name="Alvarado L."/>
            <person name="Chapman S.B."/>
            <person name="Gainer-Dewar J."/>
            <person name="Goldberg J."/>
            <person name="Griggs A."/>
            <person name="Gujja S."/>
            <person name="Hansen M."/>
            <person name="Howarth C."/>
            <person name="Imamovic A."/>
            <person name="Larimer J."/>
            <person name="Murphy C."/>
            <person name="Naylor J."/>
            <person name="Pearson M."/>
            <person name="Priest M."/>
            <person name="Roberts A."/>
            <person name="Saif S."/>
            <person name="Shea T."/>
            <person name="Sykes S."/>
            <person name="Wortman J."/>
            <person name="Nusbaum C."/>
            <person name="Birren B."/>
        </authorList>
    </citation>
    <scope>NUCLEOTIDE SEQUENCE [LARGE SCALE GENOMIC DNA]</scope>
    <source>
        <strain evidence="3 4">Ram5</strain>
    </source>
</reference>
<keyword evidence="3" id="KW-0808">Transferase</keyword>
<keyword evidence="1" id="KW-0812">Transmembrane</keyword>
<dbReference type="SUPFAM" id="SSF69593">
    <property type="entry name" value="Glycerol-3-phosphate (1)-acyltransferase"/>
    <property type="match status" value="1"/>
</dbReference>
<keyword evidence="1" id="KW-1133">Transmembrane helix</keyword>
<dbReference type="CDD" id="cd07990">
    <property type="entry name" value="LPLAT_LCLAT1-like"/>
    <property type="match status" value="1"/>
</dbReference>
<dbReference type="AlphaFoldDB" id="A0A0D0V364"/>
<name>A0A0D0V364_9TREE</name>